<reference evidence="2 3" key="1">
    <citation type="submission" date="2015-05" db="EMBL/GenBank/DDBJ databases">
        <title>A genomic and transcriptomic approach to investigate the blue pigment phenotype in Pseudomonas fluorescens.</title>
        <authorList>
            <person name="Andreani N.A."/>
            <person name="Cardazzo B."/>
        </authorList>
    </citation>
    <scope>NUCLEOTIDE SEQUENCE [LARGE SCALE GENOMIC DNA]</scope>
    <source>
        <strain evidence="2 3">Ps_22</strain>
    </source>
</reference>
<feature type="region of interest" description="Disordered" evidence="1">
    <location>
        <begin position="153"/>
        <end position="213"/>
    </location>
</feature>
<evidence type="ECO:0000313" key="3">
    <source>
        <dbReference type="Proteomes" id="UP000061348"/>
    </source>
</evidence>
<dbReference type="PROSITE" id="PS51257">
    <property type="entry name" value="PROKAR_LIPOPROTEIN"/>
    <property type="match status" value="1"/>
</dbReference>
<sequence>MVRDHRPAGLGQDYRAGQFRAAFPAGGAIGCRCGAGRGWYAQLRLVVYRPGRIARHRWPLYHPGQQLHGGQSRLAGLSRLAEKAAFAPSDRRGVYRHQPVGSAAGHRRRARSPCRRDSPAHPGVVYAVGRAFPHLPDAHQARPGAGLHGVLRQPEQGRARPGVGHDLCPGRRQKQRQPAGAPAKRVRGLGAASQRTPGRALAAGTRPGTTRPDLRLPAAVRRAERLPAKLPRRRVQTQRF</sequence>
<proteinExistence type="predicted"/>
<evidence type="ECO:0000313" key="2">
    <source>
        <dbReference type="EMBL" id="KWV88402.1"/>
    </source>
</evidence>
<protein>
    <submittedName>
        <fullName evidence="2">Uncharacterized protein</fullName>
    </submittedName>
</protein>
<accession>A0A109LI85</accession>
<name>A0A109LI85_PSEFL</name>
<evidence type="ECO:0000256" key="1">
    <source>
        <dbReference type="SAM" id="MobiDB-lite"/>
    </source>
</evidence>
<comment type="caution">
    <text evidence="2">The sequence shown here is derived from an EMBL/GenBank/DDBJ whole genome shotgun (WGS) entry which is preliminary data.</text>
</comment>
<organism evidence="2 3">
    <name type="scientific">Pseudomonas fluorescens</name>
    <dbReference type="NCBI Taxonomy" id="294"/>
    <lineage>
        <taxon>Bacteria</taxon>
        <taxon>Pseudomonadati</taxon>
        <taxon>Pseudomonadota</taxon>
        <taxon>Gammaproteobacteria</taxon>
        <taxon>Pseudomonadales</taxon>
        <taxon>Pseudomonadaceae</taxon>
        <taxon>Pseudomonas</taxon>
    </lineage>
</organism>
<dbReference type="AlphaFoldDB" id="A0A109LI85"/>
<gene>
    <name evidence="2" type="ORF">PFLmoz3_01297</name>
</gene>
<feature type="region of interest" description="Disordered" evidence="1">
    <location>
        <begin position="88"/>
        <end position="122"/>
    </location>
</feature>
<dbReference type="EMBL" id="LCYA01000052">
    <property type="protein sequence ID" value="KWV88402.1"/>
    <property type="molecule type" value="Genomic_DNA"/>
</dbReference>
<dbReference type="Proteomes" id="UP000061348">
    <property type="component" value="Unassembled WGS sequence"/>
</dbReference>